<dbReference type="RefSeq" id="XP_071923105.1">
    <property type="nucleotide sequence ID" value="XM_072067004.1"/>
</dbReference>
<feature type="domain" description="Tf2-1-like SH3-like" evidence="1">
    <location>
        <begin position="181"/>
        <end position="240"/>
    </location>
</feature>
<gene>
    <name evidence="3" type="primary">LOC140015117</name>
</gene>
<evidence type="ECO:0000259" key="1">
    <source>
        <dbReference type="Pfam" id="PF24626"/>
    </source>
</evidence>
<evidence type="ECO:0000313" key="2">
    <source>
        <dbReference type="Proteomes" id="UP001652660"/>
    </source>
</evidence>
<dbReference type="PANTHER" id="PTHR45835:SF99">
    <property type="entry name" value="CHROMO DOMAIN-CONTAINING PROTEIN-RELATED"/>
    <property type="match status" value="1"/>
</dbReference>
<evidence type="ECO:0000313" key="3">
    <source>
        <dbReference type="RefSeq" id="XP_071923105.1"/>
    </source>
</evidence>
<proteinExistence type="predicted"/>
<name>A0ABM4VU98_COFAR</name>
<dbReference type="InterPro" id="IPR056924">
    <property type="entry name" value="SH3_Tf2-1"/>
</dbReference>
<keyword evidence="2" id="KW-1185">Reference proteome</keyword>
<dbReference type="GeneID" id="140015117"/>
<dbReference type="Pfam" id="PF24626">
    <property type="entry name" value="SH3_Tf2-1"/>
    <property type="match status" value="1"/>
</dbReference>
<protein>
    <recommendedName>
        <fullName evidence="1">Tf2-1-like SH3-like domain-containing protein</fullName>
    </recommendedName>
</protein>
<dbReference type="Proteomes" id="UP001652660">
    <property type="component" value="Chromosome 10e"/>
</dbReference>
<reference evidence="3" key="1">
    <citation type="submission" date="2025-08" db="UniProtKB">
        <authorList>
            <consortium name="RefSeq"/>
        </authorList>
    </citation>
    <scope>IDENTIFICATION</scope>
    <source>
        <tissue evidence="3">Leaves</tissue>
    </source>
</reference>
<accession>A0ABM4VU98</accession>
<dbReference type="InterPro" id="IPR036397">
    <property type="entry name" value="RNaseH_sf"/>
</dbReference>
<organism evidence="2 3">
    <name type="scientific">Coffea arabica</name>
    <name type="common">Arabian coffee</name>
    <dbReference type="NCBI Taxonomy" id="13443"/>
    <lineage>
        <taxon>Eukaryota</taxon>
        <taxon>Viridiplantae</taxon>
        <taxon>Streptophyta</taxon>
        <taxon>Embryophyta</taxon>
        <taxon>Tracheophyta</taxon>
        <taxon>Spermatophyta</taxon>
        <taxon>Magnoliopsida</taxon>
        <taxon>eudicotyledons</taxon>
        <taxon>Gunneridae</taxon>
        <taxon>Pentapetalae</taxon>
        <taxon>asterids</taxon>
        <taxon>lamiids</taxon>
        <taxon>Gentianales</taxon>
        <taxon>Rubiaceae</taxon>
        <taxon>Ixoroideae</taxon>
        <taxon>Gardenieae complex</taxon>
        <taxon>Bertiereae - Coffeeae clade</taxon>
        <taxon>Coffeeae</taxon>
        <taxon>Coffea</taxon>
    </lineage>
</organism>
<dbReference type="PANTHER" id="PTHR45835">
    <property type="entry name" value="YALI0A06105P"/>
    <property type="match status" value="1"/>
</dbReference>
<dbReference type="Gene3D" id="3.30.420.10">
    <property type="entry name" value="Ribonuclease H-like superfamily/Ribonuclease H"/>
    <property type="match status" value="1"/>
</dbReference>
<sequence>MVVDTLSRLHGGDQDQTAQQGSCLALSIIKPLWIQELQESYDSDTHCQDIIAQLILDPASQPQYEWNNGLLRHNESLPNSQGYDTIMVVIDRLRWLALAEWWYNSSYHSSLQLTPFDALYGYKPTPLPLGPHLDSVIPAAAQLLQDRLRISNSIRDHLTKAQQRTKFFADQQRMERTFEVGDWVFLKLRPYKQQTVAIKKCLKLATRFCGPFQVEAKVELVAYHLKLPAGAKIHPVFHVSL</sequence>